<evidence type="ECO:0000313" key="16">
    <source>
        <dbReference type="Proteomes" id="UP000215335"/>
    </source>
</evidence>
<dbReference type="GO" id="GO:0020037">
    <property type="term" value="F:heme binding"/>
    <property type="evidence" value="ECO:0007669"/>
    <property type="project" value="InterPro"/>
</dbReference>
<dbReference type="PANTHER" id="PTHR24292:SF54">
    <property type="entry name" value="CYP9F3-RELATED"/>
    <property type="match status" value="1"/>
</dbReference>
<evidence type="ECO:0000256" key="4">
    <source>
        <dbReference type="ARBA" id="ARBA00010617"/>
    </source>
</evidence>
<keyword evidence="5 13" id="KW-0349">Heme</keyword>
<dbReference type="Pfam" id="PF00067">
    <property type="entry name" value="p450"/>
    <property type="match status" value="1"/>
</dbReference>
<dbReference type="SUPFAM" id="SSF48264">
    <property type="entry name" value="Cytochrome P450"/>
    <property type="match status" value="1"/>
</dbReference>
<reference evidence="15 16" key="1">
    <citation type="journal article" date="2017" name="Curr. Biol.">
        <title>The Evolution of Venom by Co-option of Single-Copy Genes.</title>
        <authorList>
            <person name="Martinson E.O."/>
            <person name="Mrinalini"/>
            <person name="Kelkar Y.D."/>
            <person name="Chang C.H."/>
            <person name="Werren J.H."/>
        </authorList>
    </citation>
    <scope>NUCLEOTIDE SEQUENCE [LARGE SCALE GENOMIC DNA]</scope>
    <source>
        <strain evidence="15 16">Alberta</strain>
        <tissue evidence="15">Whole body</tissue>
    </source>
</reference>
<keyword evidence="6 13" id="KW-0479">Metal-binding</keyword>
<evidence type="ECO:0008006" key="17">
    <source>
        <dbReference type="Google" id="ProtNLM"/>
    </source>
</evidence>
<keyword evidence="8" id="KW-0492">Microsome</keyword>
<dbReference type="PRINTS" id="PR00463">
    <property type="entry name" value="EP450I"/>
</dbReference>
<dbReference type="Gene3D" id="1.10.630.10">
    <property type="entry name" value="Cytochrome P450"/>
    <property type="match status" value="1"/>
</dbReference>
<dbReference type="GO" id="GO:0005789">
    <property type="term" value="C:endoplasmic reticulum membrane"/>
    <property type="evidence" value="ECO:0007669"/>
    <property type="project" value="UniProtKB-SubCell"/>
</dbReference>
<gene>
    <name evidence="15" type="ORF">TSAR_005366</name>
</gene>
<dbReference type="AlphaFoldDB" id="A0A232EZ41"/>
<evidence type="ECO:0000256" key="3">
    <source>
        <dbReference type="ARBA" id="ARBA00004406"/>
    </source>
</evidence>
<dbReference type="STRING" id="543379.A0A232EZ41"/>
<sequence length="497" mass="56672">MDFWLCVTLIAVLTYLVFKAHKKRHYFAKYGIPQPPEIPFIGAVGASILTGYHVNYAMKDVYNTNRDAKYVGIHAFIYPIIVLRDIDLIKNVIVKNFDHFSDHKTLVSEKSDPLFGKNLANLKGERWREVRNLLSPVFSSSKMRTMHELMSRCAENFANRFLESNSSKEAVDMKDAFTRYTNDVIASCAFGIEVDSLKEPNNEFYLHGKTSTDFTKPSVFVSFLLNMVCPSLANKLGLRIVSQEETDYFVKLIKETIKAREERGIKRPDMLQLLLDSQEKTKKLDFLDLTAQAFIFFAAGFDTVSTHACCMAHELAVNPDVQRKLQAEIDEVMRNCKGRPTYEAVNNMPYLDAIFRETMRIHPIAFITRICTKEFELPPTLPGAEPYVLKPGMEVQVPTVGIHHDPDYYDDPEKFDPERFMDKKASSDILNLGFGLGPRMCIGNRFAILETKVLFVHLLAKCDLVPCEKTCNPMVYADRSFIPAAKGGFWLKAVPRH</sequence>
<evidence type="ECO:0000256" key="12">
    <source>
        <dbReference type="ARBA" id="ARBA00023136"/>
    </source>
</evidence>
<keyword evidence="9 14" id="KW-0560">Oxidoreductase</keyword>
<dbReference type="InterPro" id="IPR050476">
    <property type="entry name" value="Insect_CytP450_Detox"/>
</dbReference>
<evidence type="ECO:0000313" key="15">
    <source>
        <dbReference type="EMBL" id="OXU23746.1"/>
    </source>
</evidence>
<dbReference type="FunFam" id="1.10.630.10:FF:000042">
    <property type="entry name" value="Cytochrome P450"/>
    <property type="match status" value="1"/>
</dbReference>
<evidence type="ECO:0000256" key="13">
    <source>
        <dbReference type="PIRSR" id="PIRSR602401-1"/>
    </source>
</evidence>
<dbReference type="GO" id="GO:0016705">
    <property type="term" value="F:oxidoreductase activity, acting on paired donors, with incorporation or reduction of molecular oxygen"/>
    <property type="evidence" value="ECO:0007669"/>
    <property type="project" value="InterPro"/>
</dbReference>
<organism evidence="15 16">
    <name type="scientific">Trichomalopsis sarcophagae</name>
    <dbReference type="NCBI Taxonomy" id="543379"/>
    <lineage>
        <taxon>Eukaryota</taxon>
        <taxon>Metazoa</taxon>
        <taxon>Ecdysozoa</taxon>
        <taxon>Arthropoda</taxon>
        <taxon>Hexapoda</taxon>
        <taxon>Insecta</taxon>
        <taxon>Pterygota</taxon>
        <taxon>Neoptera</taxon>
        <taxon>Endopterygota</taxon>
        <taxon>Hymenoptera</taxon>
        <taxon>Apocrita</taxon>
        <taxon>Proctotrupomorpha</taxon>
        <taxon>Chalcidoidea</taxon>
        <taxon>Pteromalidae</taxon>
        <taxon>Pteromalinae</taxon>
        <taxon>Trichomalopsis</taxon>
    </lineage>
</organism>
<dbReference type="GO" id="GO:0005506">
    <property type="term" value="F:iron ion binding"/>
    <property type="evidence" value="ECO:0007669"/>
    <property type="project" value="InterPro"/>
</dbReference>
<comment type="subcellular location">
    <subcellularLocation>
        <location evidence="3">Endoplasmic reticulum membrane</location>
        <topology evidence="3">Peripheral membrane protein</topology>
    </subcellularLocation>
    <subcellularLocation>
        <location evidence="2">Microsome membrane</location>
        <topology evidence="2">Peripheral membrane protein</topology>
    </subcellularLocation>
</comment>
<dbReference type="PANTHER" id="PTHR24292">
    <property type="entry name" value="CYTOCHROME P450"/>
    <property type="match status" value="1"/>
</dbReference>
<evidence type="ECO:0000256" key="5">
    <source>
        <dbReference type="ARBA" id="ARBA00022617"/>
    </source>
</evidence>
<accession>A0A232EZ41</accession>
<dbReference type="InterPro" id="IPR001128">
    <property type="entry name" value="Cyt_P450"/>
</dbReference>
<proteinExistence type="inferred from homology"/>
<evidence type="ECO:0000256" key="7">
    <source>
        <dbReference type="ARBA" id="ARBA00022824"/>
    </source>
</evidence>
<keyword evidence="16" id="KW-1185">Reference proteome</keyword>
<dbReference type="PRINTS" id="PR00385">
    <property type="entry name" value="P450"/>
</dbReference>
<keyword evidence="10 13" id="KW-0408">Iron</keyword>
<comment type="similarity">
    <text evidence="4 14">Belongs to the cytochrome P450 family.</text>
</comment>
<evidence type="ECO:0000256" key="1">
    <source>
        <dbReference type="ARBA" id="ARBA00001971"/>
    </source>
</evidence>
<comment type="cofactor">
    <cofactor evidence="1 13">
        <name>heme</name>
        <dbReference type="ChEBI" id="CHEBI:30413"/>
    </cofactor>
</comment>
<evidence type="ECO:0000256" key="9">
    <source>
        <dbReference type="ARBA" id="ARBA00023002"/>
    </source>
</evidence>
<feature type="binding site" description="axial binding residue" evidence="13">
    <location>
        <position position="441"/>
    </location>
    <ligand>
        <name>heme</name>
        <dbReference type="ChEBI" id="CHEBI:30413"/>
    </ligand>
    <ligandPart>
        <name>Fe</name>
        <dbReference type="ChEBI" id="CHEBI:18248"/>
    </ligandPart>
</feature>
<evidence type="ECO:0000256" key="11">
    <source>
        <dbReference type="ARBA" id="ARBA00023033"/>
    </source>
</evidence>
<evidence type="ECO:0000256" key="6">
    <source>
        <dbReference type="ARBA" id="ARBA00022723"/>
    </source>
</evidence>
<keyword evidence="7" id="KW-0256">Endoplasmic reticulum</keyword>
<dbReference type="InterPro" id="IPR002401">
    <property type="entry name" value="Cyt_P450_E_grp-I"/>
</dbReference>
<evidence type="ECO:0000256" key="14">
    <source>
        <dbReference type="RuleBase" id="RU000461"/>
    </source>
</evidence>
<name>A0A232EZ41_9HYME</name>
<evidence type="ECO:0000256" key="2">
    <source>
        <dbReference type="ARBA" id="ARBA00004174"/>
    </source>
</evidence>
<protein>
    <recommendedName>
        <fullName evidence="17">Cytochrome P450</fullName>
    </recommendedName>
</protein>
<keyword evidence="11 14" id="KW-0503">Monooxygenase</keyword>
<evidence type="ECO:0000256" key="10">
    <source>
        <dbReference type="ARBA" id="ARBA00023004"/>
    </source>
</evidence>
<comment type="caution">
    <text evidence="15">The sequence shown here is derived from an EMBL/GenBank/DDBJ whole genome shotgun (WGS) entry which is preliminary data.</text>
</comment>
<dbReference type="EMBL" id="NNAY01001512">
    <property type="protein sequence ID" value="OXU23746.1"/>
    <property type="molecule type" value="Genomic_DNA"/>
</dbReference>
<evidence type="ECO:0000256" key="8">
    <source>
        <dbReference type="ARBA" id="ARBA00022848"/>
    </source>
</evidence>
<dbReference type="InterPro" id="IPR036396">
    <property type="entry name" value="Cyt_P450_sf"/>
</dbReference>
<dbReference type="Proteomes" id="UP000215335">
    <property type="component" value="Unassembled WGS sequence"/>
</dbReference>
<dbReference type="InterPro" id="IPR017972">
    <property type="entry name" value="Cyt_P450_CS"/>
</dbReference>
<keyword evidence="12" id="KW-0472">Membrane</keyword>
<dbReference type="OrthoDB" id="2789670at2759"/>
<dbReference type="PROSITE" id="PS00086">
    <property type="entry name" value="CYTOCHROME_P450"/>
    <property type="match status" value="1"/>
</dbReference>
<dbReference type="GO" id="GO:0004497">
    <property type="term" value="F:monooxygenase activity"/>
    <property type="evidence" value="ECO:0007669"/>
    <property type="project" value="UniProtKB-KW"/>
</dbReference>
<dbReference type="CDD" id="cd11056">
    <property type="entry name" value="CYP6-like"/>
    <property type="match status" value="1"/>
</dbReference>